<evidence type="ECO:0000313" key="3">
    <source>
        <dbReference type="Proteomes" id="UP000265618"/>
    </source>
</evidence>
<dbReference type="Proteomes" id="UP000265618">
    <property type="component" value="Unassembled WGS sequence"/>
</dbReference>
<protein>
    <submittedName>
        <fullName evidence="2">Uncharacterized protein</fullName>
    </submittedName>
</protein>
<dbReference type="EMBL" id="BDIP01001456">
    <property type="protein sequence ID" value="GCA62804.1"/>
    <property type="molecule type" value="Genomic_DNA"/>
</dbReference>
<accession>A0A391NLI3</accession>
<evidence type="ECO:0000313" key="2">
    <source>
        <dbReference type="EMBL" id="GCA62804.1"/>
    </source>
</evidence>
<feature type="compositionally biased region" description="Basic and acidic residues" evidence="1">
    <location>
        <begin position="134"/>
        <end position="165"/>
    </location>
</feature>
<feature type="region of interest" description="Disordered" evidence="1">
    <location>
        <begin position="63"/>
        <end position="172"/>
    </location>
</feature>
<name>A0A391NLI3_9EUKA</name>
<feature type="region of interest" description="Disordered" evidence="1">
    <location>
        <begin position="1"/>
        <end position="32"/>
    </location>
</feature>
<feature type="compositionally biased region" description="Basic and acidic residues" evidence="1">
    <location>
        <begin position="106"/>
        <end position="124"/>
    </location>
</feature>
<gene>
    <name evidence="2" type="ORF">KIPB_005927</name>
</gene>
<evidence type="ECO:0000256" key="1">
    <source>
        <dbReference type="SAM" id="MobiDB-lite"/>
    </source>
</evidence>
<dbReference type="AlphaFoldDB" id="A0A391NLI3"/>
<keyword evidence="3" id="KW-1185">Reference proteome</keyword>
<organism evidence="2 3">
    <name type="scientific">Kipferlia bialata</name>
    <dbReference type="NCBI Taxonomy" id="797122"/>
    <lineage>
        <taxon>Eukaryota</taxon>
        <taxon>Metamonada</taxon>
        <taxon>Carpediemonas-like organisms</taxon>
        <taxon>Kipferlia</taxon>
    </lineage>
</organism>
<feature type="compositionally biased region" description="Basic and acidic residues" evidence="1">
    <location>
        <begin position="1"/>
        <end position="10"/>
    </location>
</feature>
<comment type="caution">
    <text evidence="2">The sequence shown here is derived from an EMBL/GenBank/DDBJ whole genome shotgun (WGS) entry which is preliminary data.</text>
</comment>
<reference evidence="2 3" key="1">
    <citation type="journal article" date="2018" name="PLoS ONE">
        <title>The draft genome of Kipferlia bialata reveals reductive genome evolution in fornicate parasites.</title>
        <authorList>
            <person name="Tanifuji G."/>
            <person name="Takabayashi S."/>
            <person name="Kume K."/>
            <person name="Takagi M."/>
            <person name="Nakayama T."/>
            <person name="Kamikawa R."/>
            <person name="Inagaki Y."/>
            <person name="Hashimoto T."/>
        </authorList>
    </citation>
    <scope>NUCLEOTIDE SEQUENCE [LARGE SCALE GENOMIC DNA]</scope>
    <source>
        <strain evidence="2">NY0173</strain>
    </source>
</reference>
<sequence>MLAGRLDRRVHTLSRPVPSEAPTTASRRREHNLKVSAVLGAGDPFSATLRDRDREVERVYRDSLAASMRGEGLSAEGEAEREGEGEQEEAPCFKGESKLFSVADLLSERQRERSEERERERERLQNLSMDEGVEGERETQAERDSSERGSLKRADMEGESFREARGGVGNSKPMRLEALLAELHSYVDEVQ</sequence>
<proteinExistence type="predicted"/>